<dbReference type="PANTHER" id="PTHR24206">
    <property type="entry name" value="OS06G0237300 PROTEIN"/>
    <property type="match status" value="1"/>
</dbReference>
<dbReference type="SMART" id="SM00132">
    <property type="entry name" value="LIM"/>
    <property type="match status" value="1"/>
</dbReference>
<feature type="non-terminal residue" evidence="6">
    <location>
        <position position="1"/>
    </location>
</feature>
<dbReference type="SUPFAM" id="SSF57716">
    <property type="entry name" value="Glucocorticoid receptor-like (DNA-binding domain)"/>
    <property type="match status" value="2"/>
</dbReference>
<dbReference type="GeneID" id="20231466"/>
<evidence type="ECO:0000256" key="1">
    <source>
        <dbReference type="ARBA" id="ARBA00022723"/>
    </source>
</evidence>
<evidence type="ECO:0000256" key="2">
    <source>
        <dbReference type="ARBA" id="ARBA00022833"/>
    </source>
</evidence>
<dbReference type="KEGG" id="lgi:LOTGIDRAFT_117177"/>
<name>V4AEK9_LOTGI</name>
<feature type="domain" description="LIM zinc-binding" evidence="5">
    <location>
        <begin position="3"/>
        <end position="63"/>
    </location>
</feature>
<dbReference type="InterPro" id="IPR001781">
    <property type="entry name" value="Znf_LIM"/>
</dbReference>
<evidence type="ECO:0000259" key="5">
    <source>
        <dbReference type="PROSITE" id="PS50023"/>
    </source>
</evidence>
<keyword evidence="2 4" id="KW-0862">Zinc</keyword>
<keyword evidence="7" id="KW-1185">Reference proteome</keyword>
<accession>V4AEK9</accession>
<dbReference type="CTD" id="20231466"/>
<evidence type="ECO:0000256" key="3">
    <source>
        <dbReference type="ARBA" id="ARBA00023038"/>
    </source>
</evidence>
<keyword evidence="1 4" id="KW-0479">Metal-binding</keyword>
<dbReference type="CDD" id="cd09358">
    <property type="entry name" value="LIM_Mical_like"/>
    <property type="match status" value="1"/>
</dbReference>
<proteinExistence type="predicted"/>
<dbReference type="RefSeq" id="XP_009053832.1">
    <property type="nucleotide sequence ID" value="XM_009055584.1"/>
</dbReference>
<dbReference type="FunFam" id="2.10.110.10:FF:000002">
    <property type="entry name" value="LIM domain and actin-binding 1"/>
    <property type="match status" value="1"/>
</dbReference>
<dbReference type="GO" id="GO:0046872">
    <property type="term" value="F:metal ion binding"/>
    <property type="evidence" value="ECO:0007669"/>
    <property type="project" value="UniProtKB-KW"/>
</dbReference>
<dbReference type="OrthoDB" id="6129702at2759"/>
<evidence type="ECO:0000313" key="7">
    <source>
        <dbReference type="Proteomes" id="UP000030746"/>
    </source>
</evidence>
<dbReference type="Pfam" id="PF00412">
    <property type="entry name" value="LIM"/>
    <property type="match status" value="1"/>
</dbReference>
<evidence type="ECO:0000313" key="6">
    <source>
        <dbReference type="EMBL" id="ESO95317.1"/>
    </source>
</evidence>
<organism evidence="6 7">
    <name type="scientific">Lottia gigantea</name>
    <name type="common">Giant owl limpet</name>
    <dbReference type="NCBI Taxonomy" id="225164"/>
    <lineage>
        <taxon>Eukaryota</taxon>
        <taxon>Metazoa</taxon>
        <taxon>Spiralia</taxon>
        <taxon>Lophotrochozoa</taxon>
        <taxon>Mollusca</taxon>
        <taxon>Gastropoda</taxon>
        <taxon>Patellogastropoda</taxon>
        <taxon>Lottioidea</taxon>
        <taxon>Lottiidae</taxon>
        <taxon>Lottia</taxon>
    </lineage>
</organism>
<dbReference type="OMA" id="ELCASCN"/>
<evidence type="ECO:0000256" key="4">
    <source>
        <dbReference type="PROSITE-ProRule" id="PRU00125"/>
    </source>
</evidence>
<dbReference type="Gene3D" id="2.10.110.10">
    <property type="entry name" value="Cysteine Rich Protein"/>
    <property type="match status" value="1"/>
</dbReference>
<protein>
    <recommendedName>
        <fullName evidence="5">LIM zinc-binding domain-containing protein</fullName>
    </recommendedName>
</protein>
<keyword evidence="3 4" id="KW-0440">LIM domain</keyword>
<sequence>QNEKCGACQKTVYAMEKIEMNKNHYHRACLKCSQCSAVLTPKTFAINAGTMYCTSHYKQLFARKGNYDEGFGRPQHKKKWKSEPNLLADSELQEHEIEA</sequence>
<dbReference type="Proteomes" id="UP000030746">
    <property type="component" value="Unassembled WGS sequence"/>
</dbReference>
<dbReference type="EMBL" id="KB201656">
    <property type="protein sequence ID" value="ESO95317.1"/>
    <property type="molecule type" value="Genomic_DNA"/>
</dbReference>
<reference evidence="6 7" key="1">
    <citation type="journal article" date="2013" name="Nature">
        <title>Insights into bilaterian evolution from three spiralian genomes.</title>
        <authorList>
            <person name="Simakov O."/>
            <person name="Marletaz F."/>
            <person name="Cho S.J."/>
            <person name="Edsinger-Gonzales E."/>
            <person name="Havlak P."/>
            <person name="Hellsten U."/>
            <person name="Kuo D.H."/>
            <person name="Larsson T."/>
            <person name="Lv J."/>
            <person name="Arendt D."/>
            <person name="Savage R."/>
            <person name="Osoegawa K."/>
            <person name="de Jong P."/>
            <person name="Grimwood J."/>
            <person name="Chapman J.A."/>
            <person name="Shapiro H."/>
            <person name="Aerts A."/>
            <person name="Otillar R.P."/>
            <person name="Terry A.Y."/>
            <person name="Boore J.L."/>
            <person name="Grigoriev I.V."/>
            <person name="Lindberg D.R."/>
            <person name="Seaver E.C."/>
            <person name="Weisblat D.A."/>
            <person name="Putnam N.H."/>
            <person name="Rokhsar D.S."/>
        </authorList>
    </citation>
    <scope>NUCLEOTIDE SEQUENCE [LARGE SCALE GENOMIC DNA]</scope>
</reference>
<dbReference type="AlphaFoldDB" id="V4AEK9"/>
<gene>
    <name evidence="6" type="ORF">LOTGIDRAFT_117177</name>
</gene>
<dbReference type="PROSITE" id="PS50023">
    <property type="entry name" value="LIM_DOMAIN_2"/>
    <property type="match status" value="1"/>
</dbReference>
<dbReference type="HOGENOM" id="CLU_026811_3_1_1"/>
<dbReference type="PROSITE" id="PS00478">
    <property type="entry name" value="LIM_DOMAIN_1"/>
    <property type="match status" value="1"/>
</dbReference>